<dbReference type="Pfam" id="PF00850">
    <property type="entry name" value="Hist_deacetyl"/>
    <property type="match status" value="2"/>
</dbReference>
<feature type="compositionally biased region" description="Low complexity" evidence="2">
    <location>
        <begin position="830"/>
        <end position="860"/>
    </location>
</feature>
<dbReference type="GO" id="GO:0040029">
    <property type="term" value="P:epigenetic regulation of gene expression"/>
    <property type="evidence" value="ECO:0007669"/>
    <property type="project" value="TreeGrafter"/>
</dbReference>
<organism evidence="4 5">
    <name type="scientific">Hypsibius exemplaris</name>
    <name type="common">Freshwater tardigrade</name>
    <dbReference type="NCBI Taxonomy" id="2072580"/>
    <lineage>
        <taxon>Eukaryota</taxon>
        <taxon>Metazoa</taxon>
        <taxon>Ecdysozoa</taxon>
        <taxon>Tardigrada</taxon>
        <taxon>Eutardigrada</taxon>
        <taxon>Parachela</taxon>
        <taxon>Hypsibioidea</taxon>
        <taxon>Hypsibiidae</taxon>
        <taxon>Hypsibius</taxon>
    </lineage>
</organism>
<gene>
    <name evidence="4" type="ORF">BV898_00441</name>
</gene>
<evidence type="ECO:0000313" key="4">
    <source>
        <dbReference type="EMBL" id="OQV25501.1"/>
    </source>
</evidence>
<proteinExistence type="predicted"/>
<dbReference type="Gene3D" id="3.40.800.20">
    <property type="entry name" value="Histone deacetylase domain"/>
    <property type="match status" value="2"/>
</dbReference>
<evidence type="ECO:0000256" key="1">
    <source>
        <dbReference type="ARBA" id="ARBA00048287"/>
    </source>
</evidence>
<dbReference type="PANTHER" id="PTHR10625:SF38">
    <property type="entry name" value="HISTONE DEACETYLASE 6, ISOFORM G"/>
    <property type="match status" value="1"/>
</dbReference>
<dbReference type="PRINTS" id="PR01270">
    <property type="entry name" value="HDASUPER"/>
</dbReference>
<dbReference type="Proteomes" id="UP000192578">
    <property type="component" value="Unassembled WGS sequence"/>
</dbReference>
<dbReference type="AlphaFoldDB" id="A0A1W0XDR8"/>
<keyword evidence="5" id="KW-1185">Reference proteome</keyword>
<comment type="catalytic activity">
    <reaction evidence="1">
        <text>N(6)-acetyl-L-lysyl-[histone] + H2O = L-lysyl-[histone] + acetate</text>
        <dbReference type="Rhea" id="RHEA:58196"/>
        <dbReference type="Rhea" id="RHEA-COMP:9845"/>
        <dbReference type="Rhea" id="RHEA-COMP:11338"/>
        <dbReference type="ChEBI" id="CHEBI:15377"/>
        <dbReference type="ChEBI" id="CHEBI:29969"/>
        <dbReference type="ChEBI" id="CHEBI:30089"/>
        <dbReference type="ChEBI" id="CHEBI:61930"/>
        <dbReference type="EC" id="3.5.1.98"/>
    </reaction>
</comment>
<accession>A0A1W0XDR8</accession>
<dbReference type="GO" id="GO:0141221">
    <property type="term" value="F:histone deacetylase activity, hydrolytic mechanism"/>
    <property type="evidence" value="ECO:0007669"/>
    <property type="project" value="UniProtKB-EC"/>
</dbReference>
<reference evidence="5" key="1">
    <citation type="submission" date="2017-01" db="EMBL/GenBank/DDBJ databases">
        <title>Comparative genomics of anhydrobiosis in the tardigrade Hypsibius dujardini.</title>
        <authorList>
            <person name="Yoshida Y."/>
            <person name="Koutsovoulos G."/>
            <person name="Laetsch D."/>
            <person name="Stevens L."/>
            <person name="Kumar S."/>
            <person name="Horikawa D."/>
            <person name="Ishino K."/>
            <person name="Komine S."/>
            <person name="Tomita M."/>
            <person name="Blaxter M."/>
            <person name="Arakawa K."/>
        </authorList>
    </citation>
    <scope>NUCLEOTIDE SEQUENCE [LARGE SCALE GENOMIC DNA]</scope>
    <source>
        <strain evidence="5">Z151</strain>
    </source>
</reference>
<evidence type="ECO:0000256" key="2">
    <source>
        <dbReference type="SAM" id="MobiDB-lite"/>
    </source>
</evidence>
<dbReference type="GO" id="GO:0000118">
    <property type="term" value="C:histone deacetylase complex"/>
    <property type="evidence" value="ECO:0007669"/>
    <property type="project" value="TreeGrafter"/>
</dbReference>
<feature type="domain" description="Histone deacetylase" evidence="3">
    <location>
        <begin position="465"/>
        <end position="775"/>
    </location>
</feature>
<dbReference type="OrthoDB" id="424012at2759"/>
<dbReference type="CDD" id="cd09992">
    <property type="entry name" value="HDAC_classII"/>
    <property type="match status" value="1"/>
</dbReference>
<dbReference type="InterPro" id="IPR023696">
    <property type="entry name" value="Ureohydrolase_dom_sf"/>
</dbReference>
<sequence>MAHISTVIQKTGFVYNPGSESHFCNWDPAHVEGPHRTKAIMARLEDPKDNLVKQCQRLPGRSAGFAELKLVHTPELVKDVNHTCSDPGTNDENLKAFSERYNDVYVNTASEECAYDAAGSTISLVAHVFMDKVKNGLAVVRPPGHHASPAESNGFCIFNNVAVAAKYLMDMKNAERILIVDWDVHHGQGTQRTFYDDKRVLYFSIHRYEQGDFWPNLPESNFNYIGEGSGKGYNINVPLNKTGLGDADYLAILYQVLLPVAYEFNPEMVIVSAGYDAAIGCPEGRMNVSPAFYGHFTHALMNLAGGKIAVILEGGYCADSLSEGVACTLEVLLGRPPIPLPALGRPDQSVVDSILNVISVLRDHWKGLVFQDRFDVGVPPSKGMKVHKPEVVFNGPTEPCANEAYCASVLYSASERVDIRHRLAALKSSYDVFRKSKSSLRTCYGYDIGMLDHASGPLVTDVWDTPQRLEWIYDHLKHCGILHACHAVDVLPAGKGKMALFHDSTYAEVLETASDEAFIQTVKFHTDPATDISLRWAADLFASKGSADAIRLAVGCLQSVVDEVLGGKSLNGFAIVRPPGHHAHSNHPAGFCFANNVGIAAKTLIEQRGLKRVLIVDYDVHHGDGVQEAFYDDPRVLYISIHRGLNGTKSKENGGDFYPLGPGKGAKNVGTRAGVGFNINLPWTEKEKTDGDYISAFLQLVMPVAYEFAPEMTLVCCGFDAAAGDKGQMSVSPAGFYLMTRMLKSLAGGRLVLALEGGYKQEVLEQSSEAVMRALMDLPLVKQESLHPSEKAVRDIKSALDIQTTYWTCLQYRVLLEEPSVNPQAPPPNQSQAQASEQGVAGSPPSEESIPSLSELTITG</sequence>
<feature type="domain" description="Histone deacetylase" evidence="3">
    <location>
        <begin position="30"/>
        <end position="331"/>
    </location>
</feature>
<dbReference type="SUPFAM" id="SSF52768">
    <property type="entry name" value="Arginase/deacetylase"/>
    <property type="match status" value="2"/>
</dbReference>
<evidence type="ECO:0000313" key="5">
    <source>
        <dbReference type="Proteomes" id="UP000192578"/>
    </source>
</evidence>
<dbReference type="PANTHER" id="PTHR10625">
    <property type="entry name" value="HISTONE DEACETYLASE HDAC1-RELATED"/>
    <property type="match status" value="1"/>
</dbReference>
<dbReference type="InterPro" id="IPR000286">
    <property type="entry name" value="HDACs"/>
</dbReference>
<dbReference type="InterPro" id="IPR023801">
    <property type="entry name" value="His_deacetylse_dom"/>
</dbReference>
<dbReference type="CDD" id="cd10002">
    <property type="entry name" value="HDAC10_HDAC6-dom1"/>
    <property type="match status" value="1"/>
</dbReference>
<comment type="caution">
    <text evidence="4">The sequence shown here is derived from an EMBL/GenBank/DDBJ whole genome shotgun (WGS) entry which is preliminary data.</text>
</comment>
<dbReference type="EMBL" id="MTYJ01000002">
    <property type="protein sequence ID" value="OQV25501.1"/>
    <property type="molecule type" value="Genomic_DNA"/>
</dbReference>
<protein>
    <submittedName>
        <fullName evidence="4">Histone deacetylase 6</fullName>
    </submittedName>
</protein>
<dbReference type="InterPro" id="IPR037138">
    <property type="entry name" value="His_deacetylse_dom_sf"/>
</dbReference>
<evidence type="ECO:0000259" key="3">
    <source>
        <dbReference type="Pfam" id="PF00850"/>
    </source>
</evidence>
<feature type="region of interest" description="Disordered" evidence="2">
    <location>
        <begin position="820"/>
        <end position="860"/>
    </location>
</feature>
<name>A0A1W0XDR8_HYPEX</name>